<dbReference type="Proteomes" id="UP000295325">
    <property type="component" value="Unassembled WGS sequence"/>
</dbReference>
<gene>
    <name evidence="2" type="ORF">EDD71_1214</name>
</gene>
<feature type="transmembrane region" description="Helical" evidence="1">
    <location>
        <begin position="185"/>
        <end position="207"/>
    </location>
</feature>
<evidence type="ECO:0000256" key="1">
    <source>
        <dbReference type="SAM" id="Phobius"/>
    </source>
</evidence>
<proteinExistence type="predicted"/>
<keyword evidence="1" id="KW-0812">Transmembrane</keyword>
<protein>
    <submittedName>
        <fullName evidence="2">Uncharacterized protein</fullName>
    </submittedName>
</protein>
<keyword evidence="3" id="KW-1185">Reference proteome</keyword>
<sequence>MKNKKLAIYLAILYVLSAFCYVSSYLLYTKKYHAQLANISFSDIIIFIFLSAIAESFVVKYKNVGISPGFGITTAATLHFGVFWGMVIVSIGTTLRCVRFQGKTNHLFNTPVYKTLYNISNYSISTYLGGIVFHFILNRNYTTYPIYIFVQYISFVILFLMVNTLIISILVVILSQTNFFDIFSYHLRIGFLNIVYASPFGILLLFLYNSNNILGILVTLLVIITSRYIFKLYLLD</sequence>
<keyword evidence="1" id="KW-0472">Membrane</keyword>
<dbReference type="AlphaFoldDB" id="A0A4R7KB33"/>
<name>A0A4R7KB33_9CLOT</name>
<feature type="transmembrane region" description="Helical" evidence="1">
    <location>
        <begin position="213"/>
        <end position="230"/>
    </location>
</feature>
<reference evidence="2 3" key="1">
    <citation type="submission" date="2019-03" db="EMBL/GenBank/DDBJ databases">
        <title>Genomic Encyclopedia of Type Strains, Phase IV (KMG-IV): sequencing the most valuable type-strain genomes for metagenomic binning, comparative biology and taxonomic classification.</title>
        <authorList>
            <person name="Goeker M."/>
        </authorList>
    </citation>
    <scope>NUCLEOTIDE SEQUENCE [LARGE SCALE GENOMIC DNA]</scope>
    <source>
        <strain evidence="2 3">DSM 24455</strain>
    </source>
</reference>
<feature type="transmembrane region" description="Helical" evidence="1">
    <location>
        <begin position="40"/>
        <end position="58"/>
    </location>
</feature>
<feature type="transmembrane region" description="Helical" evidence="1">
    <location>
        <begin position="149"/>
        <end position="173"/>
    </location>
</feature>
<accession>A0A4R7KB33</accession>
<keyword evidence="1" id="KW-1133">Transmembrane helix</keyword>
<evidence type="ECO:0000313" key="2">
    <source>
        <dbReference type="EMBL" id="TDT51080.1"/>
    </source>
</evidence>
<organism evidence="2 3">
    <name type="scientific">Fonticella tunisiensis</name>
    <dbReference type="NCBI Taxonomy" id="1096341"/>
    <lineage>
        <taxon>Bacteria</taxon>
        <taxon>Bacillati</taxon>
        <taxon>Bacillota</taxon>
        <taxon>Clostridia</taxon>
        <taxon>Eubacteriales</taxon>
        <taxon>Clostridiaceae</taxon>
        <taxon>Fonticella</taxon>
    </lineage>
</organism>
<dbReference type="OrthoDB" id="9804747at2"/>
<feature type="transmembrane region" description="Helical" evidence="1">
    <location>
        <begin position="119"/>
        <end position="137"/>
    </location>
</feature>
<feature type="transmembrane region" description="Helical" evidence="1">
    <location>
        <begin position="6"/>
        <end position="28"/>
    </location>
</feature>
<evidence type="ECO:0000313" key="3">
    <source>
        <dbReference type="Proteomes" id="UP000295325"/>
    </source>
</evidence>
<comment type="caution">
    <text evidence="2">The sequence shown here is derived from an EMBL/GenBank/DDBJ whole genome shotgun (WGS) entry which is preliminary data.</text>
</comment>
<dbReference type="RefSeq" id="WP_133628811.1">
    <property type="nucleotide sequence ID" value="NZ_SOAZ01000021.1"/>
</dbReference>
<dbReference type="EMBL" id="SOAZ01000021">
    <property type="protein sequence ID" value="TDT51080.1"/>
    <property type="molecule type" value="Genomic_DNA"/>
</dbReference>
<feature type="transmembrane region" description="Helical" evidence="1">
    <location>
        <begin position="78"/>
        <end position="98"/>
    </location>
</feature>